<dbReference type="HOGENOM" id="CLU_137372_0_0_3"/>
<dbReference type="AlphaFoldDB" id="B7K420"/>
<name>B7K420_RIPO1</name>
<proteinExistence type="predicted"/>
<dbReference type="Gene3D" id="3.10.450.50">
    <property type="match status" value="1"/>
</dbReference>
<evidence type="ECO:0000313" key="2">
    <source>
        <dbReference type="EMBL" id="ACK66560.1"/>
    </source>
</evidence>
<dbReference type="RefSeq" id="WP_012595827.1">
    <property type="nucleotide sequence ID" value="NC_011726.1"/>
</dbReference>
<accession>B7K420</accession>
<protein>
    <submittedName>
        <fullName evidence="2">Nuclear transport factor 2</fullName>
    </submittedName>
</protein>
<dbReference type="Pfam" id="PF02136">
    <property type="entry name" value="NTF2"/>
    <property type="match status" value="1"/>
</dbReference>
<evidence type="ECO:0000313" key="3">
    <source>
        <dbReference type="Proteomes" id="UP000008204"/>
    </source>
</evidence>
<dbReference type="KEGG" id="cyp:PCC8801_2552"/>
<dbReference type="eggNOG" id="COG3631">
    <property type="taxonomic scope" value="Bacteria"/>
</dbReference>
<feature type="domain" description="Nuclear transport factor 2" evidence="1">
    <location>
        <begin position="16"/>
        <end position="111"/>
    </location>
</feature>
<dbReference type="InterPro" id="IPR032710">
    <property type="entry name" value="NTF2-like_dom_sf"/>
</dbReference>
<dbReference type="Proteomes" id="UP000008204">
    <property type="component" value="Chromosome"/>
</dbReference>
<gene>
    <name evidence="2" type="ordered locus">PCC8801_2552</name>
</gene>
<dbReference type="OrthoDB" id="465629at2"/>
<keyword evidence="3" id="KW-1185">Reference proteome</keyword>
<evidence type="ECO:0000259" key="1">
    <source>
        <dbReference type="Pfam" id="PF02136"/>
    </source>
</evidence>
<reference evidence="3" key="1">
    <citation type="journal article" date="2011" name="MBio">
        <title>Novel metabolic attributes of the genus Cyanothece, comprising a group of unicellular nitrogen-fixing Cyanobacteria.</title>
        <authorList>
            <person name="Bandyopadhyay A."/>
            <person name="Elvitigala T."/>
            <person name="Welsh E."/>
            <person name="Stockel J."/>
            <person name="Liberton M."/>
            <person name="Min H."/>
            <person name="Sherman L.A."/>
            <person name="Pakrasi H.B."/>
        </authorList>
    </citation>
    <scope>NUCLEOTIDE SEQUENCE [LARGE SCALE GENOMIC DNA]</scope>
    <source>
        <strain evidence="3">PCC 8801</strain>
    </source>
</reference>
<sequence>MTVIETTAIAGIVEPVIEAYFATLNAGQFEATADLFAVNGALHPPFESPVVGTEAIAAYLKAEAQGMTLYPRQGTKEPLENNRTQVNVTGKVQTPLFGVRVAWTFILQENHQIESVEVNLLASLAELANFQR</sequence>
<dbReference type="EMBL" id="CP001287">
    <property type="protein sequence ID" value="ACK66560.1"/>
    <property type="molecule type" value="Genomic_DNA"/>
</dbReference>
<organism evidence="2 3">
    <name type="scientific">Rippkaea orientalis (strain PCC 8801 / RF-1)</name>
    <name type="common">Cyanothece sp. (strain PCC 8801)</name>
    <dbReference type="NCBI Taxonomy" id="41431"/>
    <lineage>
        <taxon>Bacteria</taxon>
        <taxon>Bacillati</taxon>
        <taxon>Cyanobacteriota</taxon>
        <taxon>Cyanophyceae</taxon>
        <taxon>Oscillatoriophycideae</taxon>
        <taxon>Chroococcales</taxon>
        <taxon>Aphanothecaceae</taxon>
        <taxon>Rippkaea</taxon>
        <taxon>Rippkaea orientalis</taxon>
    </lineage>
</organism>
<dbReference type="InterPro" id="IPR002075">
    <property type="entry name" value="NTF2_dom"/>
</dbReference>
<dbReference type="STRING" id="41431.PCC8801_2552"/>
<dbReference type="SUPFAM" id="SSF54427">
    <property type="entry name" value="NTF2-like"/>
    <property type="match status" value="1"/>
</dbReference>